<dbReference type="RefSeq" id="XP_040720162.1">
    <property type="nucleotide sequence ID" value="XM_040859438.1"/>
</dbReference>
<evidence type="ECO:0000313" key="1">
    <source>
        <dbReference type="EMBL" id="ORY70212.1"/>
    </source>
</evidence>
<gene>
    <name evidence="1" type="ORF">BCR38DRAFT_421431</name>
</gene>
<dbReference type="EMBL" id="MCFJ01000002">
    <property type="protein sequence ID" value="ORY70212.1"/>
    <property type="molecule type" value="Genomic_DNA"/>
</dbReference>
<proteinExistence type="predicted"/>
<evidence type="ECO:0000313" key="2">
    <source>
        <dbReference type="Proteomes" id="UP000193689"/>
    </source>
</evidence>
<dbReference type="Proteomes" id="UP000193689">
    <property type="component" value="Unassembled WGS sequence"/>
</dbReference>
<sequence>MPIFRSHEILYESLEGNAAKYEAFMDALQLPYIFSYFHFPNIHLDIRSRYRMPLL</sequence>
<dbReference type="GeneID" id="63775650"/>
<organism evidence="1 2">
    <name type="scientific">Pseudomassariella vexata</name>
    <dbReference type="NCBI Taxonomy" id="1141098"/>
    <lineage>
        <taxon>Eukaryota</taxon>
        <taxon>Fungi</taxon>
        <taxon>Dikarya</taxon>
        <taxon>Ascomycota</taxon>
        <taxon>Pezizomycotina</taxon>
        <taxon>Sordariomycetes</taxon>
        <taxon>Xylariomycetidae</taxon>
        <taxon>Amphisphaeriales</taxon>
        <taxon>Pseudomassariaceae</taxon>
        <taxon>Pseudomassariella</taxon>
    </lineage>
</organism>
<dbReference type="AlphaFoldDB" id="A0A1Y2EF57"/>
<feature type="non-terminal residue" evidence="1">
    <location>
        <position position="55"/>
    </location>
</feature>
<reference evidence="1 2" key="1">
    <citation type="submission" date="2016-07" db="EMBL/GenBank/DDBJ databases">
        <title>Pervasive Adenine N6-methylation of Active Genes in Fungi.</title>
        <authorList>
            <consortium name="DOE Joint Genome Institute"/>
            <person name="Mondo S.J."/>
            <person name="Dannebaum R.O."/>
            <person name="Kuo R.C."/>
            <person name="Labutti K."/>
            <person name="Haridas S."/>
            <person name="Kuo A."/>
            <person name="Salamov A."/>
            <person name="Ahrendt S.R."/>
            <person name="Lipzen A."/>
            <person name="Sullivan W."/>
            <person name="Andreopoulos W.B."/>
            <person name="Clum A."/>
            <person name="Lindquist E."/>
            <person name="Daum C."/>
            <person name="Ramamoorthy G.K."/>
            <person name="Gryganskyi A."/>
            <person name="Culley D."/>
            <person name="Magnuson J.K."/>
            <person name="James T.Y."/>
            <person name="O'Malley M.A."/>
            <person name="Stajich J.E."/>
            <person name="Spatafora J.W."/>
            <person name="Visel A."/>
            <person name="Grigoriev I.V."/>
        </authorList>
    </citation>
    <scope>NUCLEOTIDE SEQUENCE [LARGE SCALE GENOMIC DNA]</scope>
    <source>
        <strain evidence="1 2">CBS 129021</strain>
    </source>
</reference>
<protein>
    <submittedName>
        <fullName evidence="1">Uncharacterized protein</fullName>
    </submittedName>
</protein>
<comment type="caution">
    <text evidence="1">The sequence shown here is derived from an EMBL/GenBank/DDBJ whole genome shotgun (WGS) entry which is preliminary data.</text>
</comment>
<name>A0A1Y2EF57_9PEZI</name>
<keyword evidence="2" id="KW-1185">Reference proteome</keyword>
<accession>A0A1Y2EF57</accession>
<dbReference type="InParanoid" id="A0A1Y2EF57"/>